<dbReference type="SMART" id="SM00137">
    <property type="entry name" value="MAM"/>
    <property type="match status" value="1"/>
</dbReference>
<accession>A0A131ZTI5</accession>
<dbReference type="Proteomes" id="UP000616769">
    <property type="component" value="Unassembled WGS sequence"/>
</dbReference>
<dbReference type="PANTHER" id="PTHR23282">
    <property type="entry name" value="APICAL ENDOSOMAL GLYCOPROTEIN PRECURSOR"/>
    <property type="match status" value="1"/>
</dbReference>
<dbReference type="InterPro" id="IPR000998">
    <property type="entry name" value="MAM_dom"/>
</dbReference>
<dbReference type="Pfam" id="PF00629">
    <property type="entry name" value="MAM"/>
    <property type="match status" value="1"/>
</dbReference>
<dbReference type="SUPFAM" id="SSF49899">
    <property type="entry name" value="Concanavalin A-like lectins/glucanases"/>
    <property type="match status" value="1"/>
</dbReference>
<dbReference type="InterPro" id="IPR013320">
    <property type="entry name" value="ConA-like_dom_sf"/>
</dbReference>
<dbReference type="Gene3D" id="2.60.120.200">
    <property type="match status" value="1"/>
</dbReference>
<dbReference type="PANTHER" id="PTHR23282:SF101">
    <property type="entry name" value="MAM DOMAIN-CONTAINING PROTEIN"/>
    <property type="match status" value="1"/>
</dbReference>
<evidence type="ECO:0000313" key="1">
    <source>
        <dbReference type="EMBL" id="KPL99227.1"/>
    </source>
</evidence>
<proteinExistence type="predicted"/>
<dbReference type="EMBL" id="JXLN01000654">
    <property type="protein sequence ID" value="KPL99227.1"/>
    <property type="molecule type" value="Genomic_DNA"/>
</dbReference>
<name>A0A131ZTI5_SARSC</name>
<comment type="caution">
    <text evidence="1">The sequence shown here is derived from an EMBL/GenBank/DDBJ whole genome shotgun (WGS) entry which is preliminary data.</text>
</comment>
<dbReference type="OrthoDB" id="6107927at2759"/>
<dbReference type="PROSITE" id="PS50060">
    <property type="entry name" value="MAM_2"/>
    <property type="match status" value="1"/>
</dbReference>
<dbReference type="GO" id="GO:0016020">
    <property type="term" value="C:membrane"/>
    <property type="evidence" value="ECO:0007669"/>
    <property type="project" value="InterPro"/>
</dbReference>
<dbReference type="InterPro" id="IPR051560">
    <property type="entry name" value="MAM_domain-containing"/>
</dbReference>
<protein>
    <submittedName>
        <fullName evidence="1">MAM domain-containing protein 3</fullName>
    </submittedName>
</protein>
<sequence length="450" mass="51881">MNRGGVIDVACELGYDLRMDNYSLSTDQSFRHPLSTTFRMFCSGREWYYFDNNQINQQQSYSSLTSLSNQVVKPTIMETFPQCEVFEESVNRSMKCDFEESICGWFQDYEDDFDWIRNYHITPSHYDETGPSFDHTFGKNHSGYYLYLESSYPRSPNDVARLYSPVYQHLENTSIACFQFYYHMYGKAIGSLRIYIKEQNTKLNQLIPVWEVNGDQGDQWLAGQVEIQPSNVHSLKPFQIVIEGLLGYGHQSDIAIDDLLVRLGQSCSNLTNDTNADVYLVTDSILNDLDQSGQSPIPNAEGWAIESNATNNFEQQDDYNASYLSSSSSSMKDEFESGKNHTFDVGIIRSIFQMNDAIDKLFNLTTTTTTTSTPPDSISSLRTTSRVPLLESTAYHHHHQQQQQQLKRKRQILSTRTKMKSTIIKRMIIIKHYHLELNSNLRVMIFTFDL</sequence>
<gene>
    <name evidence="1" type="ORF">QR98_0004080</name>
</gene>
<evidence type="ECO:0000313" key="2">
    <source>
        <dbReference type="Proteomes" id="UP000616769"/>
    </source>
</evidence>
<dbReference type="CDD" id="cd06263">
    <property type="entry name" value="MAM"/>
    <property type="match status" value="1"/>
</dbReference>
<dbReference type="VEuPathDB" id="VectorBase:SSCA002869"/>
<dbReference type="AlphaFoldDB" id="A0A131ZTI5"/>
<reference evidence="1 2" key="1">
    <citation type="journal article" date="2015" name="Parasit. Vectors">
        <title>Draft genome of the scabies mite.</title>
        <authorList>
            <person name="Rider S.D.Jr."/>
            <person name="Morgan M.S."/>
            <person name="Arlian L.G."/>
        </authorList>
    </citation>
    <scope>NUCLEOTIDE SEQUENCE [LARGE SCALE GENOMIC DNA]</scope>
    <source>
        <strain evidence="1">Arlian Lab</strain>
    </source>
</reference>
<organism evidence="1 2">
    <name type="scientific">Sarcoptes scabiei</name>
    <name type="common">Itch mite</name>
    <name type="synonym">Acarus scabiei</name>
    <dbReference type="NCBI Taxonomy" id="52283"/>
    <lineage>
        <taxon>Eukaryota</taxon>
        <taxon>Metazoa</taxon>
        <taxon>Ecdysozoa</taxon>
        <taxon>Arthropoda</taxon>
        <taxon>Chelicerata</taxon>
        <taxon>Arachnida</taxon>
        <taxon>Acari</taxon>
        <taxon>Acariformes</taxon>
        <taxon>Sarcoptiformes</taxon>
        <taxon>Astigmata</taxon>
        <taxon>Psoroptidia</taxon>
        <taxon>Sarcoptoidea</taxon>
        <taxon>Sarcoptidae</taxon>
        <taxon>Sarcoptinae</taxon>
        <taxon>Sarcoptes</taxon>
    </lineage>
</organism>